<keyword evidence="11" id="KW-1185">Reference proteome</keyword>
<organism evidence="10 11">
    <name type="scientific">Coprinellus micaceus</name>
    <name type="common">Glistening ink-cap mushroom</name>
    <name type="synonym">Coprinus micaceus</name>
    <dbReference type="NCBI Taxonomy" id="71717"/>
    <lineage>
        <taxon>Eukaryota</taxon>
        <taxon>Fungi</taxon>
        <taxon>Dikarya</taxon>
        <taxon>Basidiomycota</taxon>
        <taxon>Agaricomycotina</taxon>
        <taxon>Agaricomycetes</taxon>
        <taxon>Agaricomycetidae</taxon>
        <taxon>Agaricales</taxon>
        <taxon>Agaricineae</taxon>
        <taxon>Psathyrellaceae</taxon>
        <taxon>Coprinellus</taxon>
    </lineage>
</organism>
<dbReference type="Pfam" id="PF08511">
    <property type="entry name" value="COQ9"/>
    <property type="match status" value="1"/>
</dbReference>
<evidence type="ECO:0000256" key="8">
    <source>
        <dbReference type="RuleBase" id="RU366063"/>
    </source>
</evidence>
<evidence type="ECO:0000256" key="7">
    <source>
        <dbReference type="ARBA" id="ARBA00023128"/>
    </source>
</evidence>
<comment type="similarity">
    <text evidence="3 8">Belongs to the COQ9 family.</text>
</comment>
<keyword evidence="6 8" id="KW-0446">Lipid-binding</keyword>
<evidence type="ECO:0000256" key="3">
    <source>
        <dbReference type="ARBA" id="ARBA00010766"/>
    </source>
</evidence>
<comment type="pathway">
    <text evidence="2 8">Cofactor biosynthesis; ubiquinone biosynthesis.</text>
</comment>
<gene>
    <name evidence="10" type="ORF">FA13DRAFT_1918810</name>
</gene>
<keyword evidence="7 8" id="KW-0496">Mitochondrion</keyword>
<dbReference type="PANTHER" id="PTHR21427:SF19">
    <property type="entry name" value="UBIQUINONE BIOSYNTHESIS PROTEIN COQ9, MITOCHONDRIAL"/>
    <property type="match status" value="1"/>
</dbReference>
<comment type="subcellular location">
    <subcellularLocation>
        <location evidence="1 8">Mitochondrion</location>
    </subcellularLocation>
</comment>
<evidence type="ECO:0000313" key="11">
    <source>
        <dbReference type="Proteomes" id="UP000298030"/>
    </source>
</evidence>
<dbReference type="OrthoDB" id="619536at2759"/>
<keyword evidence="5" id="KW-0809">Transit peptide</keyword>
<dbReference type="EMBL" id="QPFP01000009">
    <property type="protein sequence ID" value="TEB34555.1"/>
    <property type="molecule type" value="Genomic_DNA"/>
</dbReference>
<feature type="domain" description="COQ9 C-terminal" evidence="9">
    <location>
        <begin position="126"/>
        <end position="173"/>
    </location>
</feature>
<evidence type="ECO:0000256" key="6">
    <source>
        <dbReference type="ARBA" id="ARBA00023121"/>
    </source>
</evidence>
<dbReference type="GO" id="GO:0008289">
    <property type="term" value="F:lipid binding"/>
    <property type="evidence" value="ECO:0007669"/>
    <property type="project" value="UniProtKB-UniRule"/>
</dbReference>
<dbReference type="InterPro" id="IPR013718">
    <property type="entry name" value="COQ9_C"/>
</dbReference>
<keyword evidence="4 8" id="KW-0831">Ubiquinone biosynthesis</keyword>
<name>A0A4Y7TK43_COPMI</name>
<dbReference type="Proteomes" id="UP000298030">
    <property type="component" value="Unassembled WGS sequence"/>
</dbReference>
<evidence type="ECO:0000256" key="4">
    <source>
        <dbReference type="ARBA" id="ARBA00022688"/>
    </source>
</evidence>
<dbReference type="GO" id="GO:0005743">
    <property type="term" value="C:mitochondrial inner membrane"/>
    <property type="evidence" value="ECO:0007669"/>
    <property type="project" value="TreeGrafter"/>
</dbReference>
<sequence>MASSSKLLKLALPFVRTHGFSREALARSVLELPNGEAHSEPLSDTAVSSLFGEGDNARRTLVNAWLAEGVRYMQTAEEMSSPPPQLREVLRIRLQYNEPVLEHLPEAFGLLATPSSGFHVIAPFPALKHAGRIADEACYAIGDQSLHLSWYSKRASIASIYTAAELHQLVSPNTAYTFLDTLLETSQTVSKSLDEVSLFSDYVFKGWKGIIKSSGIQL</sequence>
<proteinExistence type="inferred from homology"/>
<evidence type="ECO:0000256" key="2">
    <source>
        <dbReference type="ARBA" id="ARBA00004749"/>
    </source>
</evidence>
<evidence type="ECO:0000259" key="9">
    <source>
        <dbReference type="Pfam" id="PF08511"/>
    </source>
</evidence>
<dbReference type="AlphaFoldDB" id="A0A4Y7TK43"/>
<dbReference type="UniPathway" id="UPA00232"/>
<dbReference type="PANTHER" id="PTHR21427">
    <property type="entry name" value="UBIQUINONE BIOSYNTHESIS PROTEIN COQ9, MITOCHONDRIAL"/>
    <property type="match status" value="1"/>
</dbReference>
<evidence type="ECO:0000313" key="10">
    <source>
        <dbReference type="EMBL" id="TEB34555.1"/>
    </source>
</evidence>
<comment type="function">
    <text evidence="8">Membrane-associated protein that warps the membrane surface to access and bind aromatic isoprenes with high specificity, including ubiquinone (CoQ) isoprene intermediates and presents them directly to Coq7, therefore facilitating the Coq7-mediated hydroxylase step. Participates in the biosynthesis of coenzyme Q, also named ubiquinone, an essential lipid-soluble electron transporter for aerobic cellular respiration.</text>
</comment>
<evidence type="ECO:0000256" key="5">
    <source>
        <dbReference type="ARBA" id="ARBA00022946"/>
    </source>
</evidence>
<dbReference type="STRING" id="71717.A0A4Y7TK43"/>
<protein>
    <recommendedName>
        <fullName evidence="8">Ubiquinone biosynthesis protein</fullName>
    </recommendedName>
</protein>
<reference evidence="10 11" key="1">
    <citation type="journal article" date="2019" name="Nat. Ecol. Evol.">
        <title>Megaphylogeny resolves global patterns of mushroom evolution.</title>
        <authorList>
            <person name="Varga T."/>
            <person name="Krizsan K."/>
            <person name="Foldi C."/>
            <person name="Dima B."/>
            <person name="Sanchez-Garcia M."/>
            <person name="Sanchez-Ramirez S."/>
            <person name="Szollosi G.J."/>
            <person name="Szarkandi J.G."/>
            <person name="Papp V."/>
            <person name="Albert L."/>
            <person name="Andreopoulos W."/>
            <person name="Angelini C."/>
            <person name="Antonin V."/>
            <person name="Barry K.W."/>
            <person name="Bougher N.L."/>
            <person name="Buchanan P."/>
            <person name="Buyck B."/>
            <person name="Bense V."/>
            <person name="Catcheside P."/>
            <person name="Chovatia M."/>
            <person name="Cooper J."/>
            <person name="Damon W."/>
            <person name="Desjardin D."/>
            <person name="Finy P."/>
            <person name="Geml J."/>
            <person name="Haridas S."/>
            <person name="Hughes K."/>
            <person name="Justo A."/>
            <person name="Karasinski D."/>
            <person name="Kautmanova I."/>
            <person name="Kiss B."/>
            <person name="Kocsube S."/>
            <person name="Kotiranta H."/>
            <person name="LaButti K.M."/>
            <person name="Lechner B.E."/>
            <person name="Liimatainen K."/>
            <person name="Lipzen A."/>
            <person name="Lukacs Z."/>
            <person name="Mihaltcheva S."/>
            <person name="Morgado L.N."/>
            <person name="Niskanen T."/>
            <person name="Noordeloos M.E."/>
            <person name="Ohm R.A."/>
            <person name="Ortiz-Santana B."/>
            <person name="Ovrebo C."/>
            <person name="Racz N."/>
            <person name="Riley R."/>
            <person name="Savchenko A."/>
            <person name="Shiryaev A."/>
            <person name="Soop K."/>
            <person name="Spirin V."/>
            <person name="Szebenyi C."/>
            <person name="Tomsovsky M."/>
            <person name="Tulloss R.E."/>
            <person name="Uehling J."/>
            <person name="Grigoriev I.V."/>
            <person name="Vagvolgyi C."/>
            <person name="Papp T."/>
            <person name="Martin F.M."/>
            <person name="Miettinen O."/>
            <person name="Hibbett D.S."/>
            <person name="Nagy L.G."/>
        </authorList>
    </citation>
    <scope>NUCLEOTIDE SEQUENCE [LARGE SCALE GENOMIC DNA]</scope>
    <source>
        <strain evidence="10 11">FP101781</strain>
    </source>
</reference>
<evidence type="ECO:0000256" key="1">
    <source>
        <dbReference type="ARBA" id="ARBA00004173"/>
    </source>
</evidence>
<accession>A0A4Y7TK43</accession>
<dbReference type="GO" id="GO:0006744">
    <property type="term" value="P:ubiquinone biosynthetic process"/>
    <property type="evidence" value="ECO:0007669"/>
    <property type="project" value="UniProtKB-UniRule"/>
</dbReference>
<dbReference type="InterPro" id="IPR012762">
    <property type="entry name" value="Ubiq_biosynth_COQ9"/>
</dbReference>
<comment type="caution">
    <text evidence="10">The sequence shown here is derived from an EMBL/GenBank/DDBJ whole genome shotgun (WGS) entry which is preliminary data.</text>
</comment>